<feature type="domain" description="FAD/NAD(P)-binding" evidence="5">
    <location>
        <begin position="11"/>
        <end position="323"/>
    </location>
</feature>
<dbReference type="GO" id="GO:0016651">
    <property type="term" value="F:oxidoreductase activity, acting on NAD(P)H"/>
    <property type="evidence" value="ECO:0007669"/>
    <property type="project" value="TreeGrafter"/>
</dbReference>
<keyword evidence="4" id="KW-0560">Oxidoreductase</keyword>
<evidence type="ECO:0000313" key="7">
    <source>
        <dbReference type="EMBL" id="HIX01090.1"/>
    </source>
</evidence>
<dbReference type="EMBL" id="DXGD01000493">
    <property type="protein sequence ID" value="HIX01090.1"/>
    <property type="molecule type" value="Genomic_DNA"/>
</dbReference>
<evidence type="ECO:0000256" key="3">
    <source>
        <dbReference type="ARBA" id="ARBA00022827"/>
    </source>
</evidence>
<reference evidence="7" key="2">
    <citation type="submission" date="2021-04" db="EMBL/GenBank/DDBJ databases">
        <authorList>
            <person name="Gilroy R."/>
        </authorList>
    </citation>
    <scope>NUCLEOTIDE SEQUENCE</scope>
    <source>
        <strain evidence="7">ChiHejej3B27-3195</strain>
    </source>
</reference>
<dbReference type="Gene3D" id="3.30.390.30">
    <property type="match status" value="1"/>
</dbReference>
<evidence type="ECO:0000259" key="6">
    <source>
        <dbReference type="Pfam" id="PF14759"/>
    </source>
</evidence>
<dbReference type="Gene3D" id="3.50.50.60">
    <property type="entry name" value="FAD/NAD(P)-binding domain"/>
    <property type="match status" value="2"/>
</dbReference>
<dbReference type="Pfam" id="PF07992">
    <property type="entry name" value="Pyr_redox_2"/>
    <property type="match status" value="1"/>
</dbReference>
<dbReference type="AlphaFoldDB" id="A0A9D2A9P2"/>
<accession>A0A9D2A9P2</accession>
<proteinExistence type="predicted"/>
<dbReference type="InterPro" id="IPR036188">
    <property type="entry name" value="FAD/NAD-bd_sf"/>
</dbReference>
<dbReference type="SUPFAM" id="SSF55424">
    <property type="entry name" value="FAD/NAD-linked reductases, dimerisation (C-terminal) domain"/>
    <property type="match status" value="1"/>
</dbReference>
<dbReference type="Proteomes" id="UP000824151">
    <property type="component" value="Unassembled WGS sequence"/>
</dbReference>
<dbReference type="InterPro" id="IPR028202">
    <property type="entry name" value="Reductase_C"/>
</dbReference>
<feature type="domain" description="Reductase C-terminal" evidence="6">
    <location>
        <begin position="342"/>
        <end position="403"/>
    </location>
</feature>
<organism evidence="7 8">
    <name type="scientific">Candidatus Nesterenkonia stercoripullorum</name>
    <dbReference type="NCBI Taxonomy" id="2838701"/>
    <lineage>
        <taxon>Bacteria</taxon>
        <taxon>Bacillati</taxon>
        <taxon>Actinomycetota</taxon>
        <taxon>Actinomycetes</taxon>
        <taxon>Micrococcales</taxon>
        <taxon>Micrococcaceae</taxon>
        <taxon>Nesterenkonia</taxon>
    </lineage>
</organism>
<dbReference type="InterPro" id="IPR023753">
    <property type="entry name" value="FAD/NAD-binding_dom"/>
</dbReference>
<dbReference type="PRINTS" id="PR00368">
    <property type="entry name" value="FADPNR"/>
</dbReference>
<dbReference type="GO" id="GO:0005737">
    <property type="term" value="C:cytoplasm"/>
    <property type="evidence" value="ECO:0007669"/>
    <property type="project" value="TreeGrafter"/>
</dbReference>
<dbReference type="SUPFAM" id="SSF51905">
    <property type="entry name" value="FAD/NAD(P)-binding domain"/>
    <property type="match status" value="1"/>
</dbReference>
<gene>
    <name evidence="7" type="ORF">H9871_13235</name>
</gene>
<keyword evidence="3" id="KW-0274">FAD</keyword>
<comment type="caution">
    <text evidence="7">The sequence shown here is derived from an EMBL/GenBank/DDBJ whole genome shotgun (WGS) entry which is preliminary data.</text>
</comment>
<evidence type="ECO:0000256" key="4">
    <source>
        <dbReference type="ARBA" id="ARBA00023002"/>
    </source>
</evidence>
<reference evidence="7" key="1">
    <citation type="journal article" date="2021" name="PeerJ">
        <title>Extensive microbial diversity within the chicken gut microbiome revealed by metagenomics and culture.</title>
        <authorList>
            <person name="Gilroy R."/>
            <person name="Ravi A."/>
            <person name="Getino M."/>
            <person name="Pursley I."/>
            <person name="Horton D.L."/>
            <person name="Alikhan N.F."/>
            <person name="Baker D."/>
            <person name="Gharbi K."/>
            <person name="Hall N."/>
            <person name="Watson M."/>
            <person name="Adriaenssens E.M."/>
            <person name="Foster-Nyarko E."/>
            <person name="Jarju S."/>
            <person name="Secka A."/>
            <person name="Antonio M."/>
            <person name="Oren A."/>
            <person name="Chaudhuri R.R."/>
            <person name="La Ragione R."/>
            <person name="Hildebrand F."/>
            <person name="Pallen M.J."/>
        </authorList>
    </citation>
    <scope>NUCLEOTIDE SEQUENCE</scope>
    <source>
        <strain evidence="7">ChiHejej3B27-3195</strain>
    </source>
</reference>
<comment type="cofactor">
    <cofactor evidence="1">
        <name>FAD</name>
        <dbReference type="ChEBI" id="CHEBI:57692"/>
    </cofactor>
</comment>
<evidence type="ECO:0000259" key="5">
    <source>
        <dbReference type="Pfam" id="PF07992"/>
    </source>
</evidence>
<dbReference type="Pfam" id="PF14759">
    <property type="entry name" value="Reductase_C"/>
    <property type="match status" value="1"/>
</dbReference>
<evidence type="ECO:0000256" key="1">
    <source>
        <dbReference type="ARBA" id="ARBA00001974"/>
    </source>
</evidence>
<evidence type="ECO:0000313" key="8">
    <source>
        <dbReference type="Proteomes" id="UP000824151"/>
    </source>
</evidence>
<protein>
    <submittedName>
        <fullName evidence="7">NAD(P)/FAD-dependent oxidoreductase</fullName>
    </submittedName>
</protein>
<dbReference type="InterPro" id="IPR016156">
    <property type="entry name" value="FAD/NAD-linked_Rdtase_dimer_sf"/>
</dbReference>
<dbReference type="PANTHER" id="PTHR43557:SF2">
    <property type="entry name" value="RIESKE DOMAIN-CONTAINING PROTEIN-RELATED"/>
    <property type="match status" value="1"/>
</dbReference>
<keyword evidence="2" id="KW-0285">Flavoprotein</keyword>
<dbReference type="PANTHER" id="PTHR43557">
    <property type="entry name" value="APOPTOSIS-INDUCING FACTOR 1"/>
    <property type="match status" value="1"/>
</dbReference>
<name>A0A9D2A9P2_9MICC</name>
<dbReference type="PRINTS" id="PR00411">
    <property type="entry name" value="PNDRDTASEI"/>
</dbReference>
<evidence type="ECO:0000256" key="2">
    <source>
        <dbReference type="ARBA" id="ARBA00022630"/>
    </source>
</evidence>
<sequence length="415" mass="43858">MTGTPILSSGHILIVGAGLAGYHCARNLRETGHTGQITILGAEEPRAYDRPALSKAFLTGTVTLEDLSLDDPENPLDVNWVGSANVIALSREPLGVHTADGTFYRADGVVLATGADACSLPQVNRAANWPSDSWPQDGSLTSGPYLLRTLHDAVALRDRDLSGLRVAVVGGSFLGLEAAASCTTRGAAEVTVVAGETNPGSARLGESVGEATRRLHERHGVRFAPASRASGLRDEPGRPGVTLADGSEIDADVVICAIGARPTTGWLQGGPCELDSVSGAVLCDDYGYTGVPGVWSAGDCAQWFSQASGLRPVGHWQEAVEQARIVAASITGATAPSFQEPYFWSEQYDVRFQGAGQLSTATEIQVVDGSAESGDLLVKYLRDGEEIGILGMNRLREVTRWRKQRRTRQVQPVAA</sequence>
<dbReference type="InterPro" id="IPR050446">
    <property type="entry name" value="FAD-oxidoreductase/Apoptosis"/>
</dbReference>